<keyword evidence="4" id="KW-1185">Reference proteome</keyword>
<dbReference type="GO" id="GO:0043190">
    <property type="term" value="C:ATP-binding cassette (ABC) transporter complex"/>
    <property type="evidence" value="ECO:0007669"/>
    <property type="project" value="InterPro"/>
</dbReference>
<reference evidence="3 4" key="1">
    <citation type="submission" date="2019-08" db="EMBL/GenBank/DDBJ databases">
        <authorList>
            <person name="Peeters C."/>
        </authorList>
    </citation>
    <scope>NUCLEOTIDE SEQUENCE [LARGE SCALE GENOMIC DNA]</scope>
    <source>
        <strain evidence="3 4">LMG 30175</strain>
    </source>
</reference>
<dbReference type="InterPro" id="IPR007210">
    <property type="entry name" value="ABC_Gly_betaine_transp_sub-bd"/>
</dbReference>
<feature type="chain" id="PRO_5023120424" description="ABC-type glycine betaine transport system substrate-binding domain-containing protein" evidence="1">
    <location>
        <begin position="27"/>
        <end position="336"/>
    </location>
</feature>
<dbReference type="Gene3D" id="3.40.190.100">
    <property type="entry name" value="Glycine betaine-binding periplasmic protein, domain 2"/>
    <property type="match status" value="1"/>
</dbReference>
<dbReference type="EMBL" id="CABPRZ010000011">
    <property type="protein sequence ID" value="VVE17190.1"/>
    <property type="molecule type" value="Genomic_DNA"/>
</dbReference>
<evidence type="ECO:0000256" key="1">
    <source>
        <dbReference type="SAM" id="SignalP"/>
    </source>
</evidence>
<evidence type="ECO:0000313" key="3">
    <source>
        <dbReference type="EMBL" id="VVE17190.1"/>
    </source>
</evidence>
<dbReference type="AlphaFoldDB" id="A0A5E4W1T6"/>
<dbReference type="Proteomes" id="UP000414233">
    <property type="component" value="Unassembled WGS sequence"/>
</dbReference>
<feature type="domain" description="ABC-type glycine betaine transport system substrate-binding" evidence="2">
    <location>
        <begin position="34"/>
        <end position="314"/>
    </location>
</feature>
<dbReference type="OrthoDB" id="9787902at2"/>
<evidence type="ECO:0000313" key="4">
    <source>
        <dbReference type="Proteomes" id="UP000414233"/>
    </source>
</evidence>
<gene>
    <name evidence="3" type="ORF">PTE30175_02859</name>
</gene>
<proteinExistence type="predicted"/>
<accession>A0A5E4W1T6</accession>
<dbReference type="Pfam" id="PF04069">
    <property type="entry name" value="OpuAC"/>
    <property type="match status" value="1"/>
</dbReference>
<dbReference type="SUPFAM" id="SSF53850">
    <property type="entry name" value="Periplasmic binding protein-like II"/>
    <property type="match status" value="1"/>
</dbReference>
<keyword evidence="1" id="KW-0732">Signal</keyword>
<dbReference type="RefSeq" id="WP_150697716.1">
    <property type="nucleotide sequence ID" value="NZ_CABPRZ010000011.1"/>
</dbReference>
<dbReference type="GO" id="GO:0022857">
    <property type="term" value="F:transmembrane transporter activity"/>
    <property type="evidence" value="ECO:0007669"/>
    <property type="project" value="InterPro"/>
</dbReference>
<dbReference type="Gene3D" id="3.10.105.10">
    <property type="entry name" value="Dipeptide-binding Protein, Domain 3"/>
    <property type="match status" value="1"/>
</dbReference>
<evidence type="ECO:0000259" key="2">
    <source>
        <dbReference type="Pfam" id="PF04069"/>
    </source>
</evidence>
<sequence>MKYAASRAIALLCSAVICAFAGSAQAADCGTAPKVTIAEMSWLSASTLARVTQHILKSGYGCNVELMPGDTVPTATSMLTRSQPNIAPELWVSTTQDIWNSIRKKGNVYKANDVFASGAQEGLWVPDYLLKENPQIKSVEDLKANWKVFASEENPSKGRIYSSPPGWASEIVIANLYKALGLQQTFELFSPGSGEALKASIARAVARHQPFIGYYWAPTEVIAKYHLVRMDMPAYDAEKFVCLTKDSCSNPQVTGWKSPEVVVAATSNLKTTAPDVATFLSKFQVPNDKLNELLAWGSTNGATPEQVSQRFLKQYSNVWTAWVPADVAKKVQASLQ</sequence>
<feature type="signal peptide" evidence="1">
    <location>
        <begin position="1"/>
        <end position="26"/>
    </location>
</feature>
<protein>
    <recommendedName>
        <fullName evidence="2">ABC-type glycine betaine transport system substrate-binding domain-containing protein</fullName>
    </recommendedName>
</protein>
<name>A0A5E4W1T6_9BURK</name>
<organism evidence="3 4">
    <name type="scientific">Pandoraea terrae</name>
    <dbReference type="NCBI Taxonomy" id="1537710"/>
    <lineage>
        <taxon>Bacteria</taxon>
        <taxon>Pseudomonadati</taxon>
        <taxon>Pseudomonadota</taxon>
        <taxon>Betaproteobacteria</taxon>
        <taxon>Burkholderiales</taxon>
        <taxon>Burkholderiaceae</taxon>
        <taxon>Pandoraea</taxon>
    </lineage>
</organism>